<dbReference type="AlphaFoldDB" id="A0A159Z0S3"/>
<evidence type="ECO:0000313" key="2">
    <source>
        <dbReference type="Proteomes" id="UP000076128"/>
    </source>
</evidence>
<dbReference type="InterPro" id="IPR023846">
    <property type="entry name" value="CHP04042_MSMEG0570"/>
</dbReference>
<accession>A0A159Z0S3</accession>
<evidence type="ECO:0000313" key="1">
    <source>
        <dbReference type="EMBL" id="AMY68407.1"/>
    </source>
</evidence>
<name>A0A159Z0S3_9RHOB</name>
<gene>
    <name evidence="1" type="ORF">AKL17_1151</name>
</gene>
<dbReference type="STRING" id="1335048.AKL17_1151"/>
<protein>
    <submittedName>
        <fullName evidence="1">Uncharacterized protein</fullName>
    </submittedName>
</protein>
<reference evidence="1 2" key="1">
    <citation type="submission" date="2015-09" db="EMBL/GenBank/DDBJ databases">
        <title>Complete genome sequence of Defluviimonas alba cai42t isolated from an oilfield in Xinjiang.</title>
        <authorList>
            <person name="Geng S."/>
            <person name="Pan X."/>
            <person name="Wu X."/>
        </authorList>
    </citation>
    <scope>NUCLEOTIDE SEQUENCE [LARGE SCALE GENOMIC DNA]</scope>
    <source>
        <strain evidence="2">cai42</strain>
    </source>
</reference>
<sequence length="92" mass="10062">MPEMIFHIRWPDGAEDHCYSPSTIIGQHLTAGESYPLAEFVSRARAGLTEASDRVESKFGYACSSAMDQLSRIEATASHYAPDAPVICLSLE</sequence>
<dbReference type="EMBL" id="CP012661">
    <property type="protein sequence ID" value="AMY68407.1"/>
    <property type="molecule type" value="Genomic_DNA"/>
</dbReference>
<dbReference type="RefSeq" id="WP_066811446.1">
    <property type="nucleotide sequence ID" value="NZ_CP012661.1"/>
</dbReference>
<proteinExistence type="predicted"/>
<keyword evidence="2" id="KW-1185">Reference proteome</keyword>
<dbReference type="OrthoDB" id="195104at2"/>
<dbReference type="NCBIfam" id="TIGR04042">
    <property type="entry name" value="MSMEG_0570_fam"/>
    <property type="match status" value="1"/>
</dbReference>
<dbReference type="Proteomes" id="UP000076128">
    <property type="component" value="Chromosome"/>
</dbReference>
<organism evidence="1 2">
    <name type="scientific">Frigidibacter mobilis</name>
    <dbReference type="NCBI Taxonomy" id="1335048"/>
    <lineage>
        <taxon>Bacteria</taxon>
        <taxon>Pseudomonadati</taxon>
        <taxon>Pseudomonadota</taxon>
        <taxon>Alphaproteobacteria</taxon>
        <taxon>Rhodobacterales</taxon>
        <taxon>Paracoccaceae</taxon>
        <taxon>Frigidibacter</taxon>
    </lineage>
</organism>
<dbReference type="KEGG" id="daa:AKL17_1151"/>